<dbReference type="InterPro" id="IPR019734">
    <property type="entry name" value="TPR_rpt"/>
</dbReference>
<dbReference type="Gene3D" id="2.60.120.330">
    <property type="entry name" value="B-lactam Antibiotic, Isopenicillin N Synthase, Chain"/>
    <property type="match status" value="1"/>
</dbReference>
<accession>A0ABQ6ZA97</accession>
<dbReference type="SUPFAM" id="SSF48452">
    <property type="entry name" value="TPR-like"/>
    <property type="match status" value="1"/>
</dbReference>
<gene>
    <name evidence="3" type="ORF">CSC65_01760</name>
</gene>
<comment type="caution">
    <text evidence="3">The sequence shown here is derived from an EMBL/GenBank/DDBJ whole genome shotgun (WGS) entry which is preliminary data.</text>
</comment>
<dbReference type="InterPro" id="IPR011990">
    <property type="entry name" value="TPR-like_helical_dom_sf"/>
</dbReference>
<dbReference type="Pfam" id="PF05118">
    <property type="entry name" value="Asp_Arg_Hydrox"/>
    <property type="match status" value="1"/>
</dbReference>
<name>A0ABQ6ZA97_9GAMM</name>
<dbReference type="InterPro" id="IPR007803">
    <property type="entry name" value="Asp/Arg/Pro-Hydrxlase"/>
</dbReference>
<evidence type="ECO:0000256" key="1">
    <source>
        <dbReference type="PROSITE-ProRule" id="PRU00339"/>
    </source>
</evidence>
<dbReference type="Gene3D" id="1.25.40.10">
    <property type="entry name" value="Tetratricopeptide repeat domain"/>
    <property type="match status" value="1"/>
</dbReference>
<organism evidence="3 4">
    <name type="scientific">Pseudoxanthomonas daejeonensis</name>
    <dbReference type="NCBI Taxonomy" id="266062"/>
    <lineage>
        <taxon>Bacteria</taxon>
        <taxon>Pseudomonadati</taxon>
        <taxon>Pseudomonadota</taxon>
        <taxon>Gammaproteobacteria</taxon>
        <taxon>Lysobacterales</taxon>
        <taxon>Lysobacteraceae</taxon>
        <taxon>Pseudoxanthomonas</taxon>
    </lineage>
</organism>
<proteinExistence type="predicted"/>
<feature type="repeat" description="TPR" evidence="1">
    <location>
        <begin position="55"/>
        <end position="88"/>
    </location>
</feature>
<dbReference type="Proteomes" id="UP000788419">
    <property type="component" value="Unassembled WGS sequence"/>
</dbReference>
<dbReference type="InterPro" id="IPR027443">
    <property type="entry name" value="IPNS-like_sf"/>
</dbReference>
<feature type="domain" description="Aspartyl/asparaginy/proline hydroxylase" evidence="2">
    <location>
        <begin position="249"/>
        <end position="412"/>
    </location>
</feature>
<sequence length="442" mass="49334">MIMRPPTLTGPTMDTRRPEQLAALVAEAEALTRNGRSQEAHGLWERILAIDPEHASALNQLGAQALARGDLDSAESYLQRVLAVAPRTATTHASLSRLHAIRGDRDRALEAIDAAIQIDPTAWVPHVEKARLLEEAGQLRVAGLHWGNALNYMPESVQRQQHLQQLVMHAQAAVRRNQDDLAGHLEDNLSPLLHGHGTREVERIRHSLDILAGRRSFPAARPLTLPIPRLPAIPIFHREDFDWAPDVEAAFPDILRELHALLDHDADFEPYVQTPDGQPKGQFAPLDRNVDWGAYFLWKHGRRIDDQADRCPLTEAAMARAPQMKVPGRAPVVFFSALKPGVHIPPHNGATNARLTVHLPLIIPPDCALRVGDETHVWEPGKLVMFDDTIRHEAWNRSDRLRVVLIFDVWHPMLTPLERDLVTAMTGGLMSFYGSDADLGEL</sequence>
<dbReference type="EMBL" id="PDWN01000002">
    <property type="protein sequence ID" value="KAF1696791.1"/>
    <property type="molecule type" value="Genomic_DNA"/>
</dbReference>
<dbReference type="Pfam" id="PF13432">
    <property type="entry name" value="TPR_16"/>
    <property type="match status" value="1"/>
</dbReference>
<dbReference type="PANTHER" id="PTHR12366">
    <property type="entry name" value="ASPARTYL/ASPARAGINYL BETA-HYDROXYLASE"/>
    <property type="match status" value="1"/>
</dbReference>
<reference evidence="3 4" key="1">
    <citation type="submission" date="2017-10" db="EMBL/GenBank/DDBJ databases">
        <title>Whole genome sequencing of members of genus Pseudoxanthomonas.</title>
        <authorList>
            <person name="Kumar S."/>
            <person name="Bansal K."/>
            <person name="Kaur A."/>
            <person name="Patil P."/>
            <person name="Sharma S."/>
            <person name="Patil P.B."/>
        </authorList>
    </citation>
    <scope>NUCLEOTIDE SEQUENCE [LARGE SCALE GENOMIC DNA]</scope>
    <source>
        <strain evidence="3 4">DSM 17801</strain>
    </source>
</reference>
<dbReference type="PROSITE" id="PS50005">
    <property type="entry name" value="TPR"/>
    <property type="match status" value="2"/>
</dbReference>
<keyword evidence="1" id="KW-0802">TPR repeat</keyword>
<dbReference type="InterPro" id="IPR039038">
    <property type="entry name" value="ASPH"/>
</dbReference>
<dbReference type="PANTHER" id="PTHR12366:SF29">
    <property type="entry name" value="ASPARTYL BETA-HYDROXYLASE, ISOFORM L"/>
    <property type="match status" value="1"/>
</dbReference>
<evidence type="ECO:0000313" key="3">
    <source>
        <dbReference type="EMBL" id="KAF1696791.1"/>
    </source>
</evidence>
<dbReference type="SMART" id="SM00028">
    <property type="entry name" value="TPR"/>
    <property type="match status" value="3"/>
</dbReference>
<protein>
    <recommendedName>
        <fullName evidence="2">Aspartyl/asparaginy/proline hydroxylase domain-containing protein</fullName>
    </recommendedName>
</protein>
<dbReference type="SUPFAM" id="SSF51197">
    <property type="entry name" value="Clavaminate synthase-like"/>
    <property type="match status" value="1"/>
</dbReference>
<feature type="repeat" description="TPR" evidence="1">
    <location>
        <begin position="89"/>
        <end position="122"/>
    </location>
</feature>
<evidence type="ECO:0000313" key="4">
    <source>
        <dbReference type="Proteomes" id="UP000788419"/>
    </source>
</evidence>
<keyword evidence="4" id="KW-1185">Reference proteome</keyword>
<evidence type="ECO:0000259" key="2">
    <source>
        <dbReference type="Pfam" id="PF05118"/>
    </source>
</evidence>